<keyword evidence="2" id="KW-1185">Reference proteome</keyword>
<reference evidence="1 2" key="1">
    <citation type="submission" date="2023-07" db="EMBL/GenBank/DDBJ databases">
        <title>Novel Shewanella species isolated from Baltic Sea sediments.</title>
        <authorList>
            <person name="Martin-Rodriguez A.J."/>
        </authorList>
    </citation>
    <scope>NUCLEOTIDE SEQUENCE [LARGE SCALE GENOMIC DNA]</scope>
    <source>
        <strain evidence="1 2">SP2S1-2</strain>
    </source>
</reference>
<dbReference type="RefSeq" id="WP_311900110.1">
    <property type="nucleotide sequence ID" value="NZ_JAUOES010000019.1"/>
</dbReference>
<name>A0ABU3G5B2_9GAMM</name>
<dbReference type="Proteomes" id="UP001249505">
    <property type="component" value="Unassembled WGS sequence"/>
</dbReference>
<dbReference type="EMBL" id="JAUOES010000019">
    <property type="protein sequence ID" value="MDT3281712.1"/>
    <property type="molecule type" value="Genomic_DNA"/>
</dbReference>
<gene>
    <name evidence="1" type="ORF">Q4Q50_15620</name>
</gene>
<evidence type="ECO:0000313" key="2">
    <source>
        <dbReference type="Proteomes" id="UP001249505"/>
    </source>
</evidence>
<proteinExistence type="predicted"/>
<organism evidence="1 2">
    <name type="scientific">Shewanella scandinavica</name>
    <dbReference type="NCBI Taxonomy" id="3063538"/>
    <lineage>
        <taxon>Bacteria</taxon>
        <taxon>Pseudomonadati</taxon>
        <taxon>Pseudomonadota</taxon>
        <taxon>Gammaproteobacteria</taxon>
        <taxon>Alteromonadales</taxon>
        <taxon>Shewanellaceae</taxon>
        <taxon>Shewanella</taxon>
    </lineage>
</organism>
<evidence type="ECO:0000313" key="1">
    <source>
        <dbReference type="EMBL" id="MDT3281712.1"/>
    </source>
</evidence>
<comment type="caution">
    <text evidence="1">The sequence shown here is derived from an EMBL/GenBank/DDBJ whole genome shotgun (WGS) entry which is preliminary data.</text>
</comment>
<sequence length="195" mass="21696">MSRKPASYNSLSFPDFEFGHLLPPKITANNVNDSELRECLSAAIYFASQIQSAEGALHLRDENIRSLYFRAALAELIRVEDITKKIGKPLKFDKTDNPLLHTVKLMRNYQVHISGVTLGAGSVLVGSGGVHGVYESYIVNNLDSNELRKLDSAASYTDDQLKELICLFSEHQRRFGVVQLLYNTCVYVGKLLASA</sequence>
<accession>A0ABU3G5B2</accession>
<protein>
    <submittedName>
        <fullName evidence="1">Uncharacterized protein</fullName>
    </submittedName>
</protein>